<feature type="region of interest" description="Disordered" evidence="1">
    <location>
        <begin position="81"/>
        <end position="101"/>
    </location>
</feature>
<protein>
    <submittedName>
        <fullName evidence="2">Uncharacterized protein</fullName>
    </submittedName>
</protein>
<comment type="caution">
    <text evidence="2">The sequence shown here is derived from an EMBL/GenBank/DDBJ whole genome shotgun (WGS) entry which is preliminary data.</text>
</comment>
<organism evidence="2 3">
    <name type="scientific">Eumeta variegata</name>
    <name type="common">Bagworm moth</name>
    <name type="synonym">Eumeta japonica</name>
    <dbReference type="NCBI Taxonomy" id="151549"/>
    <lineage>
        <taxon>Eukaryota</taxon>
        <taxon>Metazoa</taxon>
        <taxon>Ecdysozoa</taxon>
        <taxon>Arthropoda</taxon>
        <taxon>Hexapoda</taxon>
        <taxon>Insecta</taxon>
        <taxon>Pterygota</taxon>
        <taxon>Neoptera</taxon>
        <taxon>Endopterygota</taxon>
        <taxon>Lepidoptera</taxon>
        <taxon>Glossata</taxon>
        <taxon>Ditrysia</taxon>
        <taxon>Tineoidea</taxon>
        <taxon>Psychidae</taxon>
        <taxon>Oiketicinae</taxon>
        <taxon>Eumeta</taxon>
    </lineage>
</organism>
<dbReference type="AlphaFoldDB" id="A0A4C1Z988"/>
<reference evidence="2 3" key="1">
    <citation type="journal article" date="2019" name="Commun. Biol.">
        <title>The bagworm genome reveals a unique fibroin gene that provides high tensile strength.</title>
        <authorList>
            <person name="Kono N."/>
            <person name="Nakamura H."/>
            <person name="Ohtoshi R."/>
            <person name="Tomita M."/>
            <person name="Numata K."/>
            <person name="Arakawa K."/>
        </authorList>
    </citation>
    <scope>NUCLEOTIDE SEQUENCE [LARGE SCALE GENOMIC DNA]</scope>
</reference>
<name>A0A4C1Z988_EUMVA</name>
<feature type="compositionally biased region" description="Low complexity" evidence="1">
    <location>
        <begin position="85"/>
        <end position="95"/>
    </location>
</feature>
<dbReference type="EMBL" id="BGZK01001609">
    <property type="protein sequence ID" value="GBP83217.1"/>
    <property type="molecule type" value="Genomic_DNA"/>
</dbReference>
<evidence type="ECO:0000256" key="1">
    <source>
        <dbReference type="SAM" id="MobiDB-lite"/>
    </source>
</evidence>
<dbReference type="Proteomes" id="UP000299102">
    <property type="component" value="Unassembled WGS sequence"/>
</dbReference>
<proteinExistence type="predicted"/>
<evidence type="ECO:0000313" key="2">
    <source>
        <dbReference type="EMBL" id="GBP83217.1"/>
    </source>
</evidence>
<accession>A0A4C1Z988</accession>
<keyword evidence="3" id="KW-1185">Reference proteome</keyword>
<sequence length="101" mass="11234">MIWLVVAGKPNQSTPSNMIELSGGRLDVNPANRCCKARSRPAPKKNKKIYMSKIVLNKNKPECTDKNTNHNYNKAYAEEQKLMKSASQSGGSSHVRSSKNQ</sequence>
<evidence type="ECO:0000313" key="3">
    <source>
        <dbReference type="Proteomes" id="UP000299102"/>
    </source>
</evidence>
<gene>
    <name evidence="2" type="ORF">EVAR_66768_1</name>
</gene>